<reference evidence="3 4" key="1">
    <citation type="journal article" date="2007" name="Int. J. Syst. Evol. Microbiol.">
        <title>Marixanthomonas ophiurae gen. nov., sp. nov., a marine bacterium of the family Flavobacteriaceae isolated from a deep-sea brittle star.</title>
        <authorList>
            <person name="Romanenko L.A."/>
            <person name="Uchino M."/>
            <person name="Frolova G.M."/>
            <person name="Mikhailov V.V."/>
        </authorList>
    </citation>
    <scope>NUCLEOTIDE SEQUENCE [LARGE SCALE GENOMIC DNA]</scope>
    <source>
        <strain evidence="3 4">KMM 3046</strain>
    </source>
</reference>
<protein>
    <submittedName>
        <fullName evidence="3">Universal stress protein</fullName>
    </submittedName>
</protein>
<comment type="similarity">
    <text evidence="1">Belongs to the universal stress protein A family.</text>
</comment>
<sequence>MLLERIQTIFIGTKSFNKMNTILLPTDFSESSKNAIRYALDFFKGHTCTFYILNIQKTSEYVTADVRSASPKSSVYDAVLADNKKELSSFVDTFKKDYSSEDYTFHEKVDYDAFVDAINQSISLYSIDLIIMGTNGATSAKEVLFGSNTLQVIRQVDCPVLVIPDNYSYKKIESILFSLHHGDILKKEKLQPLFSLMVKQNQPHINVLDIDDDAVADPNLLENRNLQDSFKGKKHSFHALTGIPTPIAINTFVQLFNISLHTMFVERESFLERFVFGSETSKISYQTRVPLLVLHQ</sequence>
<evidence type="ECO:0000313" key="4">
    <source>
        <dbReference type="Proteomes" id="UP000261082"/>
    </source>
</evidence>
<dbReference type="PRINTS" id="PR01438">
    <property type="entry name" value="UNVRSLSTRESS"/>
</dbReference>
<dbReference type="SUPFAM" id="SSF52402">
    <property type="entry name" value="Adenine nucleotide alpha hydrolases-like"/>
    <property type="match status" value="1"/>
</dbReference>
<evidence type="ECO:0000259" key="2">
    <source>
        <dbReference type="Pfam" id="PF00582"/>
    </source>
</evidence>
<organism evidence="3 4">
    <name type="scientific">Marixanthomonas ophiurae</name>
    <dbReference type="NCBI Taxonomy" id="387659"/>
    <lineage>
        <taxon>Bacteria</taxon>
        <taxon>Pseudomonadati</taxon>
        <taxon>Bacteroidota</taxon>
        <taxon>Flavobacteriia</taxon>
        <taxon>Flavobacteriales</taxon>
        <taxon>Flavobacteriaceae</taxon>
        <taxon>Marixanthomonas</taxon>
    </lineage>
</organism>
<dbReference type="InterPro" id="IPR006016">
    <property type="entry name" value="UspA"/>
</dbReference>
<accession>A0A3E1QDT7</accession>
<dbReference type="EMBL" id="QVID01000001">
    <property type="protein sequence ID" value="RFN60254.1"/>
    <property type="molecule type" value="Genomic_DNA"/>
</dbReference>
<dbReference type="AlphaFoldDB" id="A0A3E1QDT7"/>
<dbReference type="Pfam" id="PF00582">
    <property type="entry name" value="Usp"/>
    <property type="match status" value="1"/>
</dbReference>
<keyword evidence="4" id="KW-1185">Reference proteome</keyword>
<comment type="caution">
    <text evidence="3">The sequence shown here is derived from an EMBL/GenBank/DDBJ whole genome shotgun (WGS) entry which is preliminary data.</text>
</comment>
<dbReference type="Gene3D" id="3.40.50.12370">
    <property type="match status" value="1"/>
</dbReference>
<proteinExistence type="inferred from homology"/>
<dbReference type="Proteomes" id="UP000261082">
    <property type="component" value="Unassembled WGS sequence"/>
</dbReference>
<dbReference type="PANTHER" id="PTHR46268:SF6">
    <property type="entry name" value="UNIVERSAL STRESS PROTEIN UP12"/>
    <property type="match status" value="1"/>
</dbReference>
<gene>
    <name evidence="3" type="ORF">DZ858_09495</name>
</gene>
<evidence type="ECO:0000256" key="1">
    <source>
        <dbReference type="ARBA" id="ARBA00008791"/>
    </source>
</evidence>
<feature type="domain" description="UspA" evidence="2">
    <location>
        <begin position="20"/>
        <end position="164"/>
    </location>
</feature>
<name>A0A3E1QDT7_9FLAO</name>
<dbReference type="PANTHER" id="PTHR46268">
    <property type="entry name" value="STRESS RESPONSE PROTEIN NHAX"/>
    <property type="match status" value="1"/>
</dbReference>
<dbReference type="CDD" id="cd00293">
    <property type="entry name" value="USP-like"/>
    <property type="match status" value="1"/>
</dbReference>
<evidence type="ECO:0000313" key="3">
    <source>
        <dbReference type="EMBL" id="RFN60254.1"/>
    </source>
</evidence>
<dbReference type="InterPro" id="IPR006015">
    <property type="entry name" value="Universal_stress_UspA"/>
</dbReference>